<protein>
    <submittedName>
        <fullName evidence="1">Uncharacterized protein</fullName>
    </submittedName>
</protein>
<comment type="caution">
    <text evidence="1">The sequence shown here is derived from an EMBL/GenBank/DDBJ whole genome shotgun (WGS) entry which is preliminary data.</text>
</comment>
<evidence type="ECO:0000313" key="1">
    <source>
        <dbReference type="EMBL" id="KAJ7568388.1"/>
    </source>
</evidence>
<gene>
    <name evidence="1" type="ORF">O6H91_01G030800</name>
</gene>
<proteinExistence type="predicted"/>
<accession>A0ACC2EPR6</accession>
<reference evidence="2" key="1">
    <citation type="journal article" date="2024" name="Proc. Natl. Acad. Sci. U.S.A.">
        <title>Extraordinary preservation of gene collinearity over three hundred million years revealed in homosporous lycophytes.</title>
        <authorList>
            <person name="Li C."/>
            <person name="Wickell D."/>
            <person name="Kuo L.Y."/>
            <person name="Chen X."/>
            <person name="Nie B."/>
            <person name="Liao X."/>
            <person name="Peng D."/>
            <person name="Ji J."/>
            <person name="Jenkins J."/>
            <person name="Williams M."/>
            <person name="Shu S."/>
            <person name="Plott C."/>
            <person name="Barry K."/>
            <person name="Rajasekar S."/>
            <person name="Grimwood J."/>
            <person name="Han X."/>
            <person name="Sun S."/>
            <person name="Hou Z."/>
            <person name="He W."/>
            <person name="Dai G."/>
            <person name="Sun C."/>
            <person name="Schmutz J."/>
            <person name="Leebens-Mack J.H."/>
            <person name="Li F.W."/>
            <person name="Wang L."/>
        </authorList>
    </citation>
    <scope>NUCLEOTIDE SEQUENCE [LARGE SCALE GENOMIC DNA]</scope>
    <source>
        <strain evidence="2">cv. PW_Plant_1</strain>
    </source>
</reference>
<dbReference type="EMBL" id="CM055092">
    <property type="protein sequence ID" value="KAJ7568388.1"/>
    <property type="molecule type" value="Genomic_DNA"/>
</dbReference>
<keyword evidence="2" id="KW-1185">Reference proteome</keyword>
<evidence type="ECO:0000313" key="2">
    <source>
        <dbReference type="Proteomes" id="UP001162992"/>
    </source>
</evidence>
<dbReference type="Proteomes" id="UP001162992">
    <property type="component" value="Chromosome 1"/>
</dbReference>
<organism evidence="1 2">
    <name type="scientific">Diphasiastrum complanatum</name>
    <name type="common">Issler's clubmoss</name>
    <name type="synonym">Lycopodium complanatum</name>
    <dbReference type="NCBI Taxonomy" id="34168"/>
    <lineage>
        <taxon>Eukaryota</taxon>
        <taxon>Viridiplantae</taxon>
        <taxon>Streptophyta</taxon>
        <taxon>Embryophyta</taxon>
        <taxon>Tracheophyta</taxon>
        <taxon>Lycopodiopsida</taxon>
        <taxon>Lycopodiales</taxon>
        <taxon>Lycopodiaceae</taxon>
        <taxon>Lycopodioideae</taxon>
        <taxon>Diphasiastrum</taxon>
    </lineage>
</organism>
<name>A0ACC2EPR6_DIPCM</name>
<sequence length="261" mass="30188">MPPKKASKKGKKRKKKGPQEPKHDPGWDKTIQNGKWERPLEALPDPSQWPAFGEIREKVLMACRLISIIWSISLHDNFIMELFGVPRVNLVKLELRGTKYLTKFIMSPLSVCPLLQSLDLSCCPILEYIFVQFMQSSSLKILSLARCISLKKAFLQARNLKVLNFHECRSLTFLMLWSDTLTELDLCCKEMTMFQLCCPSLVNFQRPLVKAEKLCIPSYPTIERILRVDRHVAEEALKEKPKAYHLHASSLYLPHTYHMGF</sequence>